<accession>A0A839U547</accession>
<sequence length="78" mass="8600">MTIEPHIEELHADLRNAVDRDERRQIVVELAAAVAAFDALRENMLPALKPDFRRGCDPTAGSTGAGIVGRPQYPFSVR</sequence>
<proteinExistence type="predicted"/>
<keyword evidence="2" id="KW-1185">Reference proteome</keyword>
<organism evidence="1 2">
    <name type="scientific">Phyllobacterium trifolii</name>
    <dbReference type="NCBI Taxonomy" id="300193"/>
    <lineage>
        <taxon>Bacteria</taxon>
        <taxon>Pseudomonadati</taxon>
        <taxon>Pseudomonadota</taxon>
        <taxon>Alphaproteobacteria</taxon>
        <taxon>Hyphomicrobiales</taxon>
        <taxon>Phyllobacteriaceae</taxon>
        <taxon>Phyllobacterium</taxon>
    </lineage>
</organism>
<dbReference type="EMBL" id="JACHXN010000007">
    <property type="protein sequence ID" value="MBB3146216.1"/>
    <property type="molecule type" value="Genomic_DNA"/>
</dbReference>
<name>A0A839U547_9HYPH</name>
<dbReference type="Proteomes" id="UP000554520">
    <property type="component" value="Unassembled WGS sequence"/>
</dbReference>
<evidence type="ECO:0000313" key="2">
    <source>
        <dbReference type="Proteomes" id="UP000554520"/>
    </source>
</evidence>
<reference evidence="1 2" key="1">
    <citation type="submission" date="2020-08" db="EMBL/GenBank/DDBJ databases">
        <title>Genomic Encyclopedia of Type Strains, Phase III (KMG-III): the genomes of soil and plant-associated and newly described type strains.</title>
        <authorList>
            <person name="Whitman W."/>
        </authorList>
    </citation>
    <scope>NUCLEOTIDE SEQUENCE [LARGE SCALE GENOMIC DNA]</scope>
    <source>
        <strain evidence="1 2">CECT 7015</strain>
    </source>
</reference>
<dbReference type="AlphaFoldDB" id="A0A839U547"/>
<evidence type="ECO:0000313" key="1">
    <source>
        <dbReference type="EMBL" id="MBB3146216.1"/>
    </source>
</evidence>
<dbReference type="RefSeq" id="WP_183662283.1">
    <property type="nucleotide sequence ID" value="NZ_JACHXN010000007.1"/>
</dbReference>
<gene>
    <name evidence="1" type="ORF">FHS21_002631</name>
</gene>
<protein>
    <submittedName>
        <fullName evidence="1">Uncharacterized protein</fullName>
    </submittedName>
</protein>
<comment type="caution">
    <text evidence="1">The sequence shown here is derived from an EMBL/GenBank/DDBJ whole genome shotgun (WGS) entry which is preliminary data.</text>
</comment>